<keyword evidence="3" id="KW-0808">Transferase</keyword>
<keyword evidence="8" id="KW-0812">Transmembrane</keyword>
<dbReference type="PROSITE" id="PS50112">
    <property type="entry name" value="PAS"/>
    <property type="match status" value="1"/>
</dbReference>
<accession>A0A401UMR1</accession>
<dbReference type="CDD" id="cd01948">
    <property type="entry name" value="EAL"/>
    <property type="match status" value="1"/>
</dbReference>
<keyword evidence="8" id="KW-1133">Transmembrane helix</keyword>
<keyword evidence="13" id="KW-1185">Reference proteome</keyword>
<dbReference type="EMBL" id="BHYK01000012">
    <property type="protein sequence ID" value="GCD10824.1"/>
    <property type="molecule type" value="Genomic_DNA"/>
</dbReference>
<dbReference type="SMART" id="SM00091">
    <property type="entry name" value="PAS"/>
    <property type="match status" value="1"/>
</dbReference>
<dbReference type="Gene3D" id="3.30.70.270">
    <property type="match status" value="1"/>
</dbReference>
<comment type="caution">
    <text evidence="12">The sequence shown here is derived from an EMBL/GenBank/DDBJ whole genome shotgun (WGS) entry which is preliminary data.</text>
</comment>
<evidence type="ECO:0000256" key="5">
    <source>
        <dbReference type="ARBA" id="ARBA00022777"/>
    </source>
</evidence>
<dbReference type="PROSITE" id="PS50887">
    <property type="entry name" value="GGDEF"/>
    <property type="match status" value="1"/>
</dbReference>
<evidence type="ECO:0000256" key="7">
    <source>
        <dbReference type="ARBA" id="ARBA00023012"/>
    </source>
</evidence>
<evidence type="ECO:0000259" key="11">
    <source>
        <dbReference type="PROSITE" id="PS50887"/>
    </source>
</evidence>
<dbReference type="Pfam" id="PF21623">
    <property type="entry name" value="HK_sensor_dom_bact"/>
    <property type="match status" value="1"/>
</dbReference>
<dbReference type="Pfam" id="PF00563">
    <property type="entry name" value="EAL"/>
    <property type="match status" value="1"/>
</dbReference>
<feature type="domain" description="EAL" evidence="10">
    <location>
        <begin position="652"/>
        <end position="905"/>
    </location>
</feature>
<name>A0A401UMR1_9CLOT</name>
<dbReference type="SUPFAM" id="SSF55073">
    <property type="entry name" value="Nucleotide cyclase"/>
    <property type="match status" value="1"/>
</dbReference>
<organism evidence="12 13">
    <name type="scientific">Clostridium tagluense</name>
    <dbReference type="NCBI Taxonomy" id="360422"/>
    <lineage>
        <taxon>Bacteria</taxon>
        <taxon>Bacillati</taxon>
        <taxon>Bacillota</taxon>
        <taxon>Clostridia</taxon>
        <taxon>Eubacteriales</taxon>
        <taxon>Clostridiaceae</taxon>
        <taxon>Clostridium</taxon>
    </lineage>
</organism>
<dbReference type="GO" id="GO:0016020">
    <property type="term" value="C:membrane"/>
    <property type="evidence" value="ECO:0007669"/>
    <property type="project" value="UniProtKB-SubCell"/>
</dbReference>
<dbReference type="InterPro" id="IPR043128">
    <property type="entry name" value="Rev_trsase/Diguanyl_cyclase"/>
</dbReference>
<dbReference type="Proteomes" id="UP000287872">
    <property type="component" value="Unassembled WGS sequence"/>
</dbReference>
<dbReference type="RefSeq" id="WP_125002070.1">
    <property type="nucleotide sequence ID" value="NZ_BHYK01000012.1"/>
</dbReference>
<evidence type="ECO:0000259" key="10">
    <source>
        <dbReference type="PROSITE" id="PS50883"/>
    </source>
</evidence>
<evidence type="ECO:0000313" key="12">
    <source>
        <dbReference type="EMBL" id="GCD10824.1"/>
    </source>
</evidence>
<dbReference type="OrthoDB" id="9762141at2"/>
<keyword evidence="6" id="KW-0067">ATP-binding</keyword>
<feature type="transmembrane region" description="Helical" evidence="8">
    <location>
        <begin position="324"/>
        <end position="344"/>
    </location>
</feature>
<evidence type="ECO:0000256" key="4">
    <source>
        <dbReference type="ARBA" id="ARBA00022741"/>
    </source>
</evidence>
<feature type="domain" description="PAS" evidence="9">
    <location>
        <begin position="359"/>
        <end position="396"/>
    </location>
</feature>
<dbReference type="InterPro" id="IPR001633">
    <property type="entry name" value="EAL_dom"/>
</dbReference>
<comment type="subcellular location">
    <subcellularLocation>
        <location evidence="1">Membrane</location>
    </subcellularLocation>
</comment>
<dbReference type="InterPro" id="IPR048760">
    <property type="entry name" value="VP0354-like_sensor_dom"/>
</dbReference>
<dbReference type="PROSITE" id="PS50883">
    <property type="entry name" value="EAL"/>
    <property type="match status" value="1"/>
</dbReference>
<dbReference type="PANTHER" id="PTHR44757">
    <property type="entry name" value="DIGUANYLATE CYCLASE DGCP"/>
    <property type="match status" value="1"/>
</dbReference>
<dbReference type="InterPro" id="IPR029151">
    <property type="entry name" value="Sensor-like_sf"/>
</dbReference>
<evidence type="ECO:0008006" key="14">
    <source>
        <dbReference type="Google" id="ProtNLM"/>
    </source>
</evidence>
<dbReference type="InterPro" id="IPR052155">
    <property type="entry name" value="Biofilm_reg_signaling"/>
</dbReference>
<dbReference type="InterPro" id="IPR035919">
    <property type="entry name" value="EAL_sf"/>
</dbReference>
<dbReference type="GO" id="GO:0005524">
    <property type="term" value="F:ATP binding"/>
    <property type="evidence" value="ECO:0007669"/>
    <property type="project" value="UniProtKB-KW"/>
</dbReference>
<sequence length="909" mass="105535">MIKNKSKLWYKKIKILKYFAAIFLPLLIILLSALAAVNNLQIQKDKQIFMEREKTVGKINKLNIQTTFNSVTADLKVIKDSAILNDYVNNSTTQTISELNKMFMRFSKTKTVYDQLRLINVEGMEIARVNYNGGNIYIASPKQLQNKKQRDYFKATMNLKPKEIYISQFHLNLRNEESNKPTIHFGVPIFKGNGEKFGVLIFNYLGKNVLDEINENVKQNREFNVELLNAEGYFLRNRDEKHISFKSENKDMWDIISHNESGYLENKKNIYYYDTIYPLSYIREKRDVNFTQSKGYTYWKTIISYPKDEFSFIKKLVDNGFLDIGYIFFIIILVSSAVITHIIFKRQEALERLKAAGNIFDNSKEAILITDAETRITYVNKAFLHITGYSEDKVLGIKTSYFKSGKHDKEFYKNMWQSIITYGNWQGEIWDRKKNGEFYPKLLNILAIKGDNDKDTQYVGIFEDLTLLKEKEEKINILKNYDGLTSLPNLSLMKELMHKKISQNSNMEDCKYYLVSLTVTNYDIVKNGLGLKKADSLIVTTLKRIKNHMEDNFIIGSSGKNEFMILLECIKNDNIILEFATNVLNEFKNPFLIEDEEIIVQLAMGVTSYEEDSDTVELLIENANIAKMYAAKEAESNVKFYKRELKEEYLESIKIKQLLRGALERGELYLTYQPQVDLESGQIVGTEALIRWKSPELGNISPVRFIPLAEKTGLILPFGEWVLDEALRQNKRWRDQKLKPILMSVNISPVQFKKVDVFKIIKEKLKKYDLSGESLEIEVTEGLLLDDDPNLMAQLENINNIGVRLAMDDFGTGYSSLSYLRKFKFHKIKIDREFVKDYPENDNGTIAKTIINLSKNLEITVIAEGAETEEQIDFLRKNKCDQIQGYYYSPPVLPGEFEKLLKSGHFEKK</sequence>
<dbReference type="SUPFAM" id="SSF55785">
    <property type="entry name" value="PYP-like sensor domain (PAS domain)"/>
    <property type="match status" value="1"/>
</dbReference>
<evidence type="ECO:0000259" key="9">
    <source>
        <dbReference type="PROSITE" id="PS50112"/>
    </source>
</evidence>
<gene>
    <name evidence="12" type="ORF">Ctaglu_24470</name>
</gene>
<keyword evidence="4" id="KW-0547">Nucleotide-binding</keyword>
<keyword evidence="8" id="KW-0472">Membrane</keyword>
<dbReference type="NCBIfam" id="TIGR00254">
    <property type="entry name" value="GGDEF"/>
    <property type="match status" value="1"/>
</dbReference>
<dbReference type="SMART" id="SM00267">
    <property type="entry name" value="GGDEF"/>
    <property type="match status" value="1"/>
</dbReference>
<dbReference type="Gene3D" id="3.20.20.450">
    <property type="entry name" value="EAL domain"/>
    <property type="match status" value="1"/>
</dbReference>
<evidence type="ECO:0000256" key="8">
    <source>
        <dbReference type="SAM" id="Phobius"/>
    </source>
</evidence>
<dbReference type="InterPro" id="IPR000014">
    <property type="entry name" value="PAS"/>
</dbReference>
<dbReference type="InterPro" id="IPR000160">
    <property type="entry name" value="GGDEF_dom"/>
</dbReference>
<evidence type="ECO:0000256" key="1">
    <source>
        <dbReference type="ARBA" id="ARBA00004370"/>
    </source>
</evidence>
<dbReference type="GO" id="GO:0016301">
    <property type="term" value="F:kinase activity"/>
    <property type="evidence" value="ECO:0007669"/>
    <property type="project" value="UniProtKB-KW"/>
</dbReference>
<dbReference type="InterPro" id="IPR035965">
    <property type="entry name" value="PAS-like_dom_sf"/>
</dbReference>
<keyword evidence="2" id="KW-0597">Phosphoprotein</keyword>
<evidence type="ECO:0000256" key="3">
    <source>
        <dbReference type="ARBA" id="ARBA00022679"/>
    </source>
</evidence>
<proteinExistence type="predicted"/>
<keyword evidence="7" id="KW-0902">Two-component regulatory system</keyword>
<dbReference type="SUPFAM" id="SSF103190">
    <property type="entry name" value="Sensory domain-like"/>
    <property type="match status" value="2"/>
</dbReference>
<protein>
    <recommendedName>
        <fullName evidence="14">GGDEF domain-containing protein</fullName>
    </recommendedName>
</protein>
<evidence type="ECO:0000256" key="2">
    <source>
        <dbReference type="ARBA" id="ARBA00022553"/>
    </source>
</evidence>
<dbReference type="GO" id="GO:0000160">
    <property type="term" value="P:phosphorelay signal transduction system"/>
    <property type="evidence" value="ECO:0007669"/>
    <property type="project" value="UniProtKB-KW"/>
</dbReference>
<dbReference type="CDD" id="cd00130">
    <property type="entry name" value="PAS"/>
    <property type="match status" value="1"/>
</dbReference>
<dbReference type="PANTHER" id="PTHR44757:SF2">
    <property type="entry name" value="BIOFILM ARCHITECTURE MAINTENANCE PROTEIN MBAA"/>
    <property type="match status" value="1"/>
</dbReference>
<dbReference type="InterPro" id="IPR029787">
    <property type="entry name" value="Nucleotide_cyclase"/>
</dbReference>
<dbReference type="SUPFAM" id="SSF141868">
    <property type="entry name" value="EAL domain-like"/>
    <property type="match status" value="1"/>
</dbReference>
<dbReference type="Gene3D" id="3.30.450.20">
    <property type="entry name" value="PAS domain"/>
    <property type="match status" value="3"/>
</dbReference>
<feature type="domain" description="GGDEF" evidence="11">
    <location>
        <begin position="510"/>
        <end position="643"/>
    </location>
</feature>
<keyword evidence="5" id="KW-0418">Kinase</keyword>
<evidence type="ECO:0000256" key="6">
    <source>
        <dbReference type="ARBA" id="ARBA00022840"/>
    </source>
</evidence>
<dbReference type="Pfam" id="PF13426">
    <property type="entry name" value="PAS_9"/>
    <property type="match status" value="1"/>
</dbReference>
<dbReference type="Pfam" id="PF00990">
    <property type="entry name" value="GGDEF"/>
    <property type="match status" value="1"/>
</dbReference>
<evidence type="ECO:0000313" key="13">
    <source>
        <dbReference type="Proteomes" id="UP000287872"/>
    </source>
</evidence>
<dbReference type="NCBIfam" id="TIGR00229">
    <property type="entry name" value="sensory_box"/>
    <property type="match status" value="1"/>
</dbReference>
<reference evidence="12 13" key="1">
    <citation type="submission" date="2018-11" db="EMBL/GenBank/DDBJ databases">
        <title>Genome sequencing and assembly of Clostridium tagluense strain A121.</title>
        <authorList>
            <person name="Murakami T."/>
            <person name="Segawa T."/>
            <person name="Shcherbakova V.A."/>
            <person name="Mori H."/>
            <person name="Yoshimura Y."/>
        </authorList>
    </citation>
    <scope>NUCLEOTIDE SEQUENCE [LARGE SCALE GENOMIC DNA]</scope>
    <source>
        <strain evidence="12 13">A121</strain>
    </source>
</reference>
<dbReference type="AlphaFoldDB" id="A0A401UMR1"/>
<dbReference type="SMART" id="SM00052">
    <property type="entry name" value="EAL"/>
    <property type="match status" value="1"/>
</dbReference>